<keyword evidence="2" id="KW-1185">Reference proteome</keyword>
<dbReference type="HOGENOM" id="CLU_1951478_0_0_1"/>
<sequence>MRQISAFTVSLRNVWNFNGYLIRYLRSETSIIYQNSQKGIPHFSDFNVTCAFWKYLLDPAQCAASYSHSLRFLVRDFCYYETLFHPNVSLVPRKKELKMRLDVSENEAVRGEITVHRVLCFIMKNEKGF</sequence>
<reference evidence="1" key="2">
    <citation type="submission" date="2015-02" db="UniProtKB">
        <authorList>
            <consortium name="EnsemblMetazoa"/>
        </authorList>
    </citation>
    <scope>IDENTIFICATION</scope>
</reference>
<name>T1INV4_STRMM</name>
<dbReference type="Proteomes" id="UP000014500">
    <property type="component" value="Unassembled WGS sequence"/>
</dbReference>
<protein>
    <submittedName>
        <fullName evidence="1">Uncharacterized protein</fullName>
    </submittedName>
</protein>
<proteinExistence type="predicted"/>
<organism evidence="1 2">
    <name type="scientific">Strigamia maritima</name>
    <name type="common">European centipede</name>
    <name type="synonym">Geophilus maritimus</name>
    <dbReference type="NCBI Taxonomy" id="126957"/>
    <lineage>
        <taxon>Eukaryota</taxon>
        <taxon>Metazoa</taxon>
        <taxon>Ecdysozoa</taxon>
        <taxon>Arthropoda</taxon>
        <taxon>Myriapoda</taxon>
        <taxon>Chilopoda</taxon>
        <taxon>Pleurostigmophora</taxon>
        <taxon>Geophilomorpha</taxon>
        <taxon>Linotaeniidae</taxon>
        <taxon>Strigamia</taxon>
    </lineage>
</organism>
<dbReference type="AlphaFoldDB" id="T1INV4"/>
<reference evidence="2" key="1">
    <citation type="submission" date="2011-05" db="EMBL/GenBank/DDBJ databases">
        <authorList>
            <person name="Richards S.R."/>
            <person name="Qu J."/>
            <person name="Jiang H."/>
            <person name="Jhangiani S.N."/>
            <person name="Agravi P."/>
            <person name="Goodspeed R."/>
            <person name="Gross S."/>
            <person name="Mandapat C."/>
            <person name="Jackson L."/>
            <person name="Mathew T."/>
            <person name="Pu L."/>
            <person name="Thornton R."/>
            <person name="Saada N."/>
            <person name="Wilczek-Boney K.B."/>
            <person name="Lee S."/>
            <person name="Kovar C."/>
            <person name="Wu Y."/>
            <person name="Scherer S.E."/>
            <person name="Worley K.C."/>
            <person name="Muzny D.M."/>
            <person name="Gibbs R."/>
        </authorList>
    </citation>
    <scope>NUCLEOTIDE SEQUENCE</scope>
    <source>
        <strain evidence="2">Brora</strain>
    </source>
</reference>
<accession>T1INV4</accession>
<dbReference type="EMBL" id="JH431215">
    <property type="status" value="NOT_ANNOTATED_CDS"/>
    <property type="molecule type" value="Genomic_DNA"/>
</dbReference>
<evidence type="ECO:0000313" key="2">
    <source>
        <dbReference type="Proteomes" id="UP000014500"/>
    </source>
</evidence>
<evidence type="ECO:0000313" key="1">
    <source>
        <dbReference type="EnsemblMetazoa" id="SMAR002692-PA"/>
    </source>
</evidence>
<dbReference type="EnsemblMetazoa" id="SMAR002692-RA">
    <property type="protein sequence ID" value="SMAR002692-PA"/>
    <property type="gene ID" value="SMAR002692"/>
</dbReference>